<dbReference type="EMBL" id="KV878247">
    <property type="protein sequence ID" value="OJZ82760.1"/>
    <property type="molecule type" value="Genomic_DNA"/>
</dbReference>
<evidence type="ECO:0000313" key="2">
    <source>
        <dbReference type="EMBL" id="OJZ82760.1"/>
    </source>
</evidence>
<organism evidence="2 3">
    <name type="scientific">Aspergillus luchuensis (strain CBS 106.47)</name>
    <dbReference type="NCBI Taxonomy" id="1137211"/>
    <lineage>
        <taxon>Eukaryota</taxon>
        <taxon>Fungi</taxon>
        <taxon>Dikarya</taxon>
        <taxon>Ascomycota</taxon>
        <taxon>Pezizomycotina</taxon>
        <taxon>Eurotiomycetes</taxon>
        <taxon>Eurotiomycetidae</taxon>
        <taxon>Eurotiales</taxon>
        <taxon>Aspergillaceae</taxon>
        <taxon>Aspergillus</taxon>
        <taxon>Aspergillus subgen. Circumdati</taxon>
    </lineage>
</organism>
<evidence type="ECO:0008006" key="4">
    <source>
        <dbReference type="Google" id="ProtNLM"/>
    </source>
</evidence>
<protein>
    <recommendedName>
        <fullName evidence="4">Secreted protein</fullName>
    </recommendedName>
</protein>
<dbReference type="AlphaFoldDB" id="A0A1M3T7P6"/>
<proteinExistence type="predicted"/>
<gene>
    <name evidence="2" type="ORF">ASPFODRAFT_332416</name>
</gene>
<sequence>MQPIRTLVAISTSLLLTKMAAHAPKYATFPCLGMRVKGCMQKRGGTRQEEKKKASFQGSAVDSEELGVHLTGDVADQLVMR</sequence>
<feature type="signal peptide" evidence="1">
    <location>
        <begin position="1"/>
        <end position="21"/>
    </location>
</feature>
<evidence type="ECO:0000313" key="3">
    <source>
        <dbReference type="Proteomes" id="UP000184063"/>
    </source>
</evidence>
<keyword evidence="1" id="KW-0732">Signal</keyword>
<evidence type="ECO:0000256" key="1">
    <source>
        <dbReference type="SAM" id="SignalP"/>
    </source>
</evidence>
<feature type="chain" id="PRO_5012363852" description="Secreted protein" evidence="1">
    <location>
        <begin position="22"/>
        <end position="81"/>
    </location>
</feature>
<reference evidence="3" key="1">
    <citation type="journal article" date="2017" name="Genome Biol.">
        <title>Comparative genomics reveals high biological diversity and specific adaptations in the industrially and medically important fungal genus Aspergillus.</title>
        <authorList>
            <person name="de Vries R.P."/>
            <person name="Riley R."/>
            <person name="Wiebenga A."/>
            <person name="Aguilar-Osorio G."/>
            <person name="Amillis S."/>
            <person name="Uchima C.A."/>
            <person name="Anderluh G."/>
            <person name="Asadollahi M."/>
            <person name="Askin M."/>
            <person name="Barry K."/>
            <person name="Battaglia E."/>
            <person name="Bayram O."/>
            <person name="Benocci T."/>
            <person name="Braus-Stromeyer S.A."/>
            <person name="Caldana C."/>
            <person name="Canovas D."/>
            <person name="Cerqueira G.C."/>
            <person name="Chen F."/>
            <person name="Chen W."/>
            <person name="Choi C."/>
            <person name="Clum A."/>
            <person name="Dos Santos R.A."/>
            <person name="Damasio A.R."/>
            <person name="Diallinas G."/>
            <person name="Emri T."/>
            <person name="Fekete E."/>
            <person name="Flipphi M."/>
            <person name="Freyberg S."/>
            <person name="Gallo A."/>
            <person name="Gournas C."/>
            <person name="Habgood R."/>
            <person name="Hainaut M."/>
            <person name="Harispe M.L."/>
            <person name="Henrissat B."/>
            <person name="Hilden K.S."/>
            <person name="Hope R."/>
            <person name="Hossain A."/>
            <person name="Karabika E."/>
            <person name="Karaffa L."/>
            <person name="Karanyi Z."/>
            <person name="Krasevec N."/>
            <person name="Kuo A."/>
            <person name="Kusch H."/>
            <person name="LaButti K."/>
            <person name="Lagendijk E.L."/>
            <person name="Lapidus A."/>
            <person name="Levasseur A."/>
            <person name="Lindquist E."/>
            <person name="Lipzen A."/>
            <person name="Logrieco A.F."/>
            <person name="MacCabe A."/>
            <person name="Maekelae M.R."/>
            <person name="Malavazi I."/>
            <person name="Melin P."/>
            <person name="Meyer V."/>
            <person name="Mielnichuk N."/>
            <person name="Miskei M."/>
            <person name="Molnar A.P."/>
            <person name="Mule G."/>
            <person name="Ngan C.Y."/>
            <person name="Orejas M."/>
            <person name="Orosz E."/>
            <person name="Ouedraogo J.P."/>
            <person name="Overkamp K.M."/>
            <person name="Park H.-S."/>
            <person name="Perrone G."/>
            <person name="Piumi F."/>
            <person name="Punt P.J."/>
            <person name="Ram A.F."/>
            <person name="Ramon A."/>
            <person name="Rauscher S."/>
            <person name="Record E."/>
            <person name="Riano-Pachon D.M."/>
            <person name="Robert V."/>
            <person name="Roehrig J."/>
            <person name="Ruller R."/>
            <person name="Salamov A."/>
            <person name="Salih N.S."/>
            <person name="Samson R.A."/>
            <person name="Sandor E."/>
            <person name="Sanguinetti M."/>
            <person name="Schuetze T."/>
            <person name="Sepcic K."/>
            <person name="Shelest E."/>
            <person name="Sherlock G."/>
            <person name="Sophianopoulou V."/>
            <person name="Squina F.M."/>
            <person name="Sun H."/>
            <person name="Susca A."/>
            <person name="Todd R.B."/>
            <person name="Tsang A."/>
            <person name="Unkles S.E."/>
            <person name="van de Wiele N."/>
            <person name="van Rossen-Uffink D."/>
            <person name="Oliveira J.V."/>
            <person name="Vesth T.C."/>
            <person name="Visser J."/>
            <person name="Yu J.-H."/>
            <person name="Zhou M."/>
            <person name="Andersen M.R."/>
            <person name="Archer D.B."/>
            <person name="Baker S.E."/>
            <person name="Benoit I."/>
            <person name="Brakhage A.A."/>
            <person name="Braus G.H."/>
            <person name="Fischer R."/>
            <person name="Frisvad J.C."/>
            <person name="Goldman G.H."/>
            <person name="Houbraken J."/>
            <person name="Oakley B."/>
            <person name="Pocsi I."/>
            <person name="Scazzocchio C."/>
            <person name="Seiboth B."/>
            <person name="vanKuyk P.A."/>
            <person name="Wortman J."/>
            <person name="Dyer P.S."/>
            <person name="Grigoriev I.V."/>
        </authorList>
    </citation>
    <scope>NUCLEOTIDE SEQUENCE [LARGE SCALE GENOMIC DNA]</scope>
    <source>
        <strain evidence="3">CBS 106.47</strain>
    </source>
</reference>
<name>A0A1M3T7P6_ASPLC</name>
<dbReference type="VEuPathDB" id="FungiDB:ASPFODRAFT_332416"/>
<dbReference type="Proteomes" id="UP000184063">
    <property type="component" value="Unassembled WGS sequence"/>
</dbReference>
<accession>A0A1M3T7P6</accession>